<dbReference type="EMBL" id="VCHE01000013">
    <property type="protein sequence ID" value="KAB2578089.1"/>
    <property type="molecule type" value="Genomic_DNA"/>
</dbReference>
<feature type="transmembrane region" description="Helical" evidence="5">
    <location>
        <begin position="102"/>
        <end position="131"/>
    </location>
</feature>
<keyword evidence="7" id="KW-1185">Reference proteome</keyword>
<feature type="transmembrane region" description="Helical" evidence="5">
    <location>
        <begin position="143"/>
        <end position="168"/>
    </location>
</feature>
<evidence type="ECO:0000256" key="3">
    <source>
        <dbReference type="ARBA" id="ARBA00022989"/>
    </source>
</evidence>
<evidence type="ECO:0000256" key="1">
    <source>
        <dbReference type="ARBA" id="ARBA00004141"/>
    </source>
</evidence>
<comment type="subcellular location">
    <subcellularLocation>
        <location evidence="1">Membrane</location>
        <topology evidence="1">Multi-pass membrane protein</topology>
    </subcellularLocation>
</comment>
<keyword evidence="3 5" id="KW-1133">Transmembrane helix</keyword>
<dbReference type="Proteomes" id="UP000325902">
    <property type="component" value="Unassembled WGS sequence"/>
</dbReference>
<feature type="transmembrane region" description="Helical" evidence="5">
    <location>
        <begin position="226"/>
        <end position="251"/>
    </location>
</feature>
<name>A0A5N5DJJ8_9PEZI</name>
<accession>A0A5N5DJJ8</accession>
<dbReference type="AlphaFoldDB" id="A0A5N5DJJ8"/>
<proteinExistence type="predicted"/>
<comment type="caution">
    <text evidence="6">The sequence shown here is derived from an EMBL/GenBank/DDBJ whole genome shotgun (WGS) entry which is preliminary data.</text>
</comment>
<dbReference type="GO" id="GO:0000324">
    <property type="term" value="C:fungal-type vacuole"/>
    <property type="evidence" value="ECO:0007669"/>
    <property type="project" value="TreeGrafter"/>
</dbReference>
<sequence length="323" mass="35657">MSEFNITIPGVNTSDPNFDYGDYCTLDLCPIELANFTYVPTLAGNATYLAIFAALLPFQLFFGIRYRTWGFLVGMFGGLVLEIIGYVGRVQLHFNPFPFDPFLEYLICLTIAPAFLSAAIYLCLGRIVVVYGEHISRIAPRTYAIIFVCCDLLSLILQAAGGAITATADKDQPDLSDTGINIMIAGLASQVASLAAFIVLCAEFAWRVYRNKDRLNESFAGLRKTWLWKLFLGGIALATTTIFIRCIYRLLELNEGFNGELANDEVLFMILEGPMIIIACVALTVFHPGICFRGRFGEANWGFAKKGGANKESGFSETDEDRS</sequence>
<dbReference type="InterPro" id="IPR007568">
    <property type="entry name" value="RTA1"/>
</dbReference>
<feature type="transmembrane region" description="Helical" evidence="5">
    <location>
        <begin position="42"/>
        <end position="62"/>
    </location>
</feature>
<feature type="transmembrane region" description="Helical" evidence="5">
    <location>
        <begin position="266"/>
        <end position="286"/>
    </location>
</feature>
<reference evidence="6 7" key="1">
    <citation type="journal article" date="2019" name="Sci. Rep.">
        <title>A multi-omics analysis of the grapevine pathogen Lasiodiplodia theobromae reveals that temperature affects the expression of virulence- and pathogenicity-related genes.</title>
        <authorList>
            <person name="Felix C."/>
            <person name="Meneses R."/>
            <person name="Goncalves M.F.M."/>
            <person name="Tilleman L."/>
            <person name="Duarte A.S."/>
            <person name="Jorrin-Novo J.V."/>
            <person name="Van de Peer Y."/>
            <person name="Deforce D."/>
            <person name="Van Nieuwerburgh F."/>
            <person name="Esteves A.C."/>
            <person name="Alves A."/>
        </authorList>
    </citation>
    <scope>NUCLEOTIDE SEQUENCE [LARGE SCALE GENOMIC DNA]</scope>
    <source>
        <strain evidence="6 7">LA-SOL3</strain>
    </source>
</reference>
<feature type="transmembrane region" description="Helical" evidence="5">
    <location>
        <begin position="180"/>
        <end position="206"/>
    </location>
</feature>
<protein>
    <submittedName>
        <fullName evidence="6">Sphingoid long-chain base transporter RSB1</fullName>
    </submittedName>
</protein>
<evidence type="ECO:0000313" key="6">
    <source>
        <dbReference type="EMBL" id="KAB2578089.1"/>
    </source>
</evidence>
<feature type="transmembrane region" description="Helical" evidence="5">
    <location>
        <begin position="69"/>
        <end position="90"/>
    </location>
</feature>
<keyword evidence="4 5" id="KW-0472">Membrane</keyword>
<evidence type="ECO:0000256" key="4">
    <source>
        <dbReference type="ARBA" id="ARBA00023136"/>
    </source>
</evidence>
<evidence type="ECO:0000256" key="2">
    <source>
        <dbReference type="ARBA" id="ARBA00022692"/>
    </source>
</evidence>
<dbReference type="PANTHER" id="PTHR31465:SF9">
    <property type="entry name" value="SPHINGOID LONG-CHAIN BASE TRANSPORTER RSB1"/>
    <property type="match status" value="1"/>
</dbReference>
<dbReference type="GO" id="GO:0005886">
    <property type="term" value="C:plasma membrane"/>
    <property type="evidence" value="ECO:0007669"/>
    <property type="project" value="TreeGrafter"/>
</dbReference>
<dbReference type="Pfam" id="PF04479">
    <property type="entry name" value="RTA1"/>
    <property type="match status" value="1"/>
</dbReference>
<gene>
    <name evidence="6" type="primary">RSB1_0</name>
    <name evidence="6" type="ORF">DBV05_g3303</name>
</gene>
<dbReference type="PANTHER" id="PTHR31465">
    <property type="entry name" value="PROTEIN RTA1-RELATED"/>
    <property type="match status" value="1"/>
</dbReference>
<dbReference type="OrthoDB" id="4521223at2759"/>
<evidence type="ECO:0000313" key="7">
    <source>
        <dbReference type="Proteomes" id="UP000325902"/>
    </source>
</evidence>
<evidence type="ECO:0000256" key="5">
    <source>
        <dbReference type="SAM" id="Phobius"/>
    </source>
</evidence>
<organism evidence="6 7">
    <name type="scientific">Lasiodiplodia theobromae</name>
    <dbReference type="NCBI Taxonomy" id="45133"/>
    <lineage>
        <taxon>Eukaryota</taxon>
        <taxon>Fungi</taxon>
        <taxon>Dikarya</taxon>
        <taxon>Ascomycota</taxon>
        <taxon>Pezizomycotina</taxon>
        <taxon>Dothideomycetes</taxon>
        <taxon>Dothideomycetes incertae sedis</taxon>
        <taxon>Botryosphaeriales</taxon>
        <taxon>Botryosphaeriaceae</taxon>
        <taxon>Lasiodiplodia</taxon>
    </lineage>
</organism>
<keyword evidence="2 5" id="KW-0812">Transmembrane</keyword>